<keyword evidence="4 11" id="KW-0540">Nuclease</keyword>
<comment type="cofactor">
    <cofactor evidence="1 11">
        <name>Mn(2+)</name>
        <dbReference type="ChEBI" id="CHEBI:29035"/>
    </cofactor>
</comment>
<comment type="similarity">
    <text evidence="2 11">Belongs to the ENDOU family.</text>
</comment>
<evidence type="ECO:0000256" key="7">
    <source>
        <dbReference type="ARBA" id="ARBA00022801"/>
    </source>
</evidence>
<keyword evidence="5 11" id="KW-0479">Metal-binding</keyword>
<dbReference type="GO" id="GO:0046872">
    <property type="term" value="F:metal ion binding"/>
    <property type="evidence" value="ECO:0007669"/>
    <property type="project" value="UniProtKB-UniRule"/>
</dbReference>
<evidence type="ECO:0000256" key="3">
    <source>
        <dbReference type="ARBA" id="ARBA00011245"/>
    </source>
</evidence>
<dbReference type="EMBL" id="CAJPEV010001655">
    <property type="protein sequence ID" value="CAG0893721.1"/>
    <property type="molecule type" value="Genomic_DNA"/>
</dbReference>
<keyword evidence="9 11" id="KW-0464">Manganese</keyword>
<evidence type="ECO:0000313" key="14">
    <source>
        <dbReference type="EMBL" id="CAD7247973.1"/>
    </source>
</evidence>
<evidence type="ECO:0000259" key="13">
    <source>
        <dbReference type="PROSITE" id="PS51959"/>
    </source>
</evidence>
<dbReference type="PANTHER" id="PTHR12439">
    <property type="entry name" value="PLACENTAL PROTEIN 11-RELATED"/>
    <property type="match status" value="1"/>
</dbReference>
<dbReference type="GO" id="GO:0016829">
    <property type="term" value="F:lyase activity"/>
    <property type="evidence" value="ECO:0007669"/>
    <property type="project" value="UniProtKB-KW"/>
</dbReference>
<keyword evidence="8 11" id="KW-0694">RNA-binding</keyword>
<dbReference type="GO" id="GO:0016787">
    <property type="term" value="F:hydrolase activity"/>
    <property type="evidence" value="ECO:0007669"/>
    <property type="project" value="UniProtKB-KW"/>
</dbReference>
<dbReference type="InterPro" id="IPR039787">
    <property type="entry name" value="ENDOU"/>
</dbReference>
<dbReference type="InterPro" id="IPR018998">
    <property type="entry name" value="EndoU_C"/>
</dbReference>
<dbReference type="Pfam" id="PF09412">
    <property type="entry name" value="XendoU"/>
    <property type="match status" value="2"/>
</dbReference>
<organism evidence="14">
    <name type="scientific">Darwinula stevensoni</name>
    <dbReference type="NCBI Taxonomy" id="69355"/>
    <lineage>
        <taxon>Eukaryota</taxon>
        <taxon>Metazoa</taxon>
        <taxon>Ecdysozoa</taxon>
        <taxon>Arthropoda</taxon>
        <taxon>Crustacea</taxon>
        <taxon>Oligostraca</taxon>
        <taxon>Ostracoda</taxon>
        <taxon>Podocopa</taxon>
        <taxon>Podocopida</taxon>
        <taxon>Darwinulocopina</taxon>
        <taxon>Darwinuloidea</taxon>
        <taxon>Darwinulidae</taxon>
        <taxon>Darwinula</taxon>
    </lineage>
</organism>
<feature type="domain" description="EndoU" evidence="13">
    <location>
        <begin position="1"/>
        <end position="274"/>
    </location>
</feature>
<dbReference type="InterPro" id="IPR037227">
    <property type="entry name" value="EndoU-like"/>
</dbReference>
<sequence>SLRGRIVGGGHVHPDHRLVTLFDHYEPFTTDPEDVTLEEEEEVDAFLDAVVATDVMQSAHRFLAEKFRVPESPENLKSAERTDGNLSANRTRQATSSHAVTDDRHEAIETKPTDSGGLIQNDETALEERLKEIPFDRYPRDEDDTAGSRGFEHVFMGEPKQNSVVGFHGWLRFYQQERVGNVNYHGQIASWNFTDKGILLASSFEWDGYRKPKSTFFIGASPELEMALFTVCFVARPDSLCPVRLVGEVLRVQTRAIEYQGGRHVATAYFVIPGSS</sequence>
<keyword evidence="7 11" id="KW-0378">Hydrolase</keyword>
<evidence type="ECO:0000256" key="4">
    <source>
        <dbReference type="ARBA" id="ARBA00022722"/>
    </source>
</evidence>
<feature type="non-terminal residue" evidence="14">
    <location>
        <position position="1"/>
    </location>
</feature>
<dbReference type="OrthoDB" id="430326at2759"/>
<evidence type="ECO:0000256" key="11">
    <source>
        <dbReference type="RuleBase" id="RU367085"/>
    </source>
</evidence>
<evidence type="ECO:0000313" key="15">
    <source>
        <dbReference type="Proteomes" id="UP000677054"/>
    </source>
</evidence>
<protein>
    <recommendedName>
        <fullName evidence="13">EndoU domain-containing protein</fullName>
    </recommendedName>
</protein>
<dbReference type="PANTHER" id="PTHR12439:SF42">
    <property type="entry name" value="ENDORIBONUCLEASE-RELATED"/>
    <property type="match status" value="1"/>
</dbReference>
<evidence type="ECO:0000256" key="9">
    <source>
        <dbReference type="ARBA" id="ARBA00023211"/>
    </source>
</evidence>
<dbReference type="PROSITE" id="PS51959">
    <property type="entry name" value="ENDOU"/>
    <property type="match status" value="1"/>
</dbReference>
<comment type="subunit">
    <text evidence="3 11">Monomer.</text>
</comment>
<proteinExistence type="inferred from homology"/>
<evidence type="ECO:0000256" key="6">
    <source>
        <dbReference type="ARBA" id="ARBA00022759"/>
    </source>
</evidence>
<evidence type="ECO:0000256" key="1">
    <source>
        <dbReference type="ARBA" id="ARBA00001936"/>
    </source>
</evidence>
<accession>A0A7R8XE59</accession>
<evidence type="ECO:0000256" key="2">
    <source>
        <dbReference type="ARBA" id="ARBA00010168"/>
    </source>
</evidence>
<feature type="region of interest" description="Disordered" evidence="12">
    <location>
        <begin position="73"/>
        <end position="103"/>
    </location>
</feature>
<dbReference type="AlphaFoldDB" id="A0A7R8XE59"/>
<keyword evidence="10" id="KW-0456">Lyase</keyword>
<evidence type="ECO:0000256" key="5">
    <source>
        <dbReference type="ARBA" id="ARBA00022723"/>
    </source>
</evidence>
<evidence type="ECO:0000256" key="10">
    <source>
        <dbReference type="ARBA" id="ARBA00023239"/>
    </source>
</evidence>
<dbReference type="CDD" id="cd21159">
    <property type="entry name" value="XendoU"/>
    <property type="match status" value="1"/>
</dbReference>
<dbReference type="SUPFAM" id="SSF142877">
    <property type="entry name" value="EndoU-like"/>
    <property type="match status" value="2"/>
</dbReference>
<dbReference type="EMBL" id="LR901172">
    <property type="protein sequence ID" value="CAD7247973.1"/>
    <property type="molecule type" value="Genomic_DNA"/>
</dbReference>
<name>A0A7R8XE59_9CRUS</name>
<evidence type="ECO:0000256" key="12">
    <source>
        <dbReference type="SAM" id="MobiDB-lite"/>
    </source>
</evidence>
<dbReference type="Proteomes" id="UP000677054">
    <property type="component" value="Unassembled WGS sequence"/>
</dbReference>
<feature type="compositionally biased region" description="Polar residues" evidence="12">
    <location>
        <begin position="84"/>
        <end position="99"/>
    </location>
</feature>
<keyword evidence="15" id="KW-1185">Reference proteome</keyword>
<keyword evidence="6 11" id="KW-0255">Endonuclease</keyword>
<dbReference type="GO" id="GO:0004521">
    <property type="term" value="F:RNA endonuclease activity"/>
    <property type="evidence" value="ECO:0007669"/>
    <property type="project" value="UniProtKB-UniRule"/>
</dbReference>
<dbReference type="GO" id="GO:0003723">
    <property type="term" value="F:RNA binding"/>
    <property type="evidence" value="ECO:0007669"/>
    <property type="project" value="UniProtKB-UniRule"/>
</dbReference>
<reference evidence="14" key="1">
    <citation type="submission" date="2020-11" db="EMBL/GenBank/DDBJ databases">
        <authorList>
            <person name="Tran Van P."/>
        </authorList>
    </citation>
    <scope>NUCLEOTIDE SEQUENCE</scope>
</reference>
<gene>
    <name evidence="14" type="ORF">DSTB1V02_LOCUS7796</name>
</gene>
<evidence type="ECO:0000256" key="8">
    <source>
        <dbReference type="ARBA" id="ARBA00022884"/>
    </source>
</evidence>